<dbReference type="Gene3D" id="3.40.50.150">
    <property type="entry name" value="Vaccinia Virus protein VP39"/>
    <property type="match status" value="1"/>
</dbReference>
<proteinExistence type="predicted"/>
<protein>
    <submittedName>
        <fullName evidence="1">Methylase</fullName>
    </submittedName>
</protein>
<keyword evidence="1" id="KW-0489">Methyltransferase</keyword>
<dbReference type="GO" id="GO:0008168">
    <property type="term" value="F:methyltransferase activity"/>
    <property type="evidence" value="ECO:0007669"/>
    <property type="project" value="UniProtKB-KW"/>
</dbReference>
<evidence type="ECO:0000313" key="2">
    <source>
        <dbReference type="Proteomes" id="UP000325292"/>
    </source>
</evidence>
<keyword evidence="2" id="KW-1185">Reference proteome</keyword>
<sequence>MTCSVESNKEKIIKSKMRVQNHGEVFTPMRIVNRMLNLPKIREACQNVTSTFLEPTAGEGVFLVEILNRKLKMVANHYGDDLTRYENYSLLALSTLYGVELLEDNAQKCVMNMFKVYYDAYRQQATEHCAKMKNKVLDSAKVIIANNIALGNFLTKLTTNGNPITFSEWQPINLRKDTKIIKIQRTEYTIDDILDGTVKQSNASTHLDKVVQITLFNLFDDDKVSETAKKRMRYVPVRITDVYKEEMEEIDGQNNN</sequence>
<organism evidence="1 2">
    <name type="scientific">Sulfobacillus thermotolerans</name>
    <dbReference type="NCBI Taxonomy" id="338644"/>
    <lineage>
        <taxon>Bacteria</taxon>
        <taxon>Bacillati</taxon>
        <taxon>Bacillota</taxon>
        <taxon>Clostridia</taxon>
        <taxon>Eubacteriales</taxon>
        <taxon>Clostridiales Family XVII. Incertae Sedis</taxon>
        <taxon>Sulfobacillus</taxon>
    </lineage>
</organism>
<accession>A0ABM6RP82</accession>
<dbReference type="GO" id="GO:0032259">
    <property type="term" value="P:methylation"/>
    <property type="evidence" value="ECO:0007669"/>
    <property type="project" value="UniProtKB-KW"/>
</dbReference>
<evidence type="ECO:0000313" key="1">
    <source>
        <dbReference type="EMBL" id="AUW93069.1"/>
    </source>
</evidence>
<keyword evidence="1" id="KW-0808">Transferase</keyword>
<dbReference type="SUPFAM" id="SSF53335">
    <property type="entry name" value="S-adenosyl-L-methionine-dependent methyltransferases"/>
    <property type="match status" value="1"/>
</dbReference>
<gene>
    <name evidence="1" type="ORF">BXT84_03155</name>
</gene>
<dbReference type="InterPro" id="IPR029063">
    <property type="entry name" value="SAM-dependent_MTases_sf"/>
</dbReference>
<reference evidence="1 2" key="1">
    <citation type="journal article" date="2019" name="Sci. Rep.">
        <title>Sulfobacillus thermotolerans: new insights into resistance and metabolic capacities of acidophilic chemolithotrophs.</title>
        <authorList>
            <person name="Panyushkina A.E."/>
            <person name="Babenko V.V."/>
            <person name="Nikitina A.S."/>
            <person name="Selezneva O.V."/>
            <person name="Tsaplina I.A."/>
            <person name="Letarova M.A."/>
            <person name="Kostryukova E.S."/>
            <person name="Letarov A.V."/>
        </authorList>
    </citation>
    <scope>NUCLEOTIDE SEQUENCE [LARGE SCALE GENOMIC DNA]</scope>
    <source>
        <strain evidence="1 2">Kr1</strain>
    </source>
</reference>
<dbReference type="Proteomes" id="UP000325292">
    <property type="component" value="Chromosome"/>
</dbReference>
<name>A0ABM6RP82_9FIRM</name>
<dbReference type="EMBL" id="CP019454">
    <property type="protein sequence ID" value="AUW93069.1"/>
    <property type="molecule type" value="Genomic_DNA"/>
</dbReference>